<dbReference type="AlphaFoldDB" id="A0A1F6NJE5"/>
<dbReference type="Proteomes" id="UP000177803">
    <property type="component" value="Unassembled WGS sequence"/>
</dbReference>
<evidence type="ECO:0000313" key="5">
    <source>
        <dbReference type="Proteomes" id="UP000177803"/>
    </source>
</evidence>
<keyword evidence="2" id="KW-0812">Transmembrane</keyword>
<accession>A0A1F6NJE5</accession>
<evidence type="ECO:0000313" key="4">
    <source>
        <dbReference type="EMBL" id="OGH83794.1"/>
    </source>
</evidence>
<evidence type="ECO:0000259" key="3">
    <source>
        <dbReference type="PROSITE" id="PS50164"/>
    </source>
</evidence>
<reference evidence="4 5" key="1">
    <citation type="journal article" date="2016" name="Nat. Commun.">
        <title>Thousands of microbial genomes shed light on interconnected biogeochemical processes in an aquifer system.</title>
        <authorList>
            <person name="Anantharaman K."/>
            <person name="Brown C.T."/>
            <person name="Hug L.A."/>
            <person name="Sharon I."/>
            <person name="Castelle C.J."/>
            <person name="Probst A.J."/>
            <person name="Thomas B.C."/>
            <person name="Singh A."/>
            <person name="Wilkins M.J."/>
            <person name="Karaoz U."/>
            <person name="Brodie E.L."/>
            <person name="Williams K.H."/>
            <person name="Hubbard S.S."/>
            <person name="Banfield J.F."/>
        </authorList>
    </citation>
    <scope>NUCLEOTIDE SEQUENCE [LARGE SCALE GENOMIC DNA]</scope>
</reference>
<keyword evidence="2" id="KW-1133">Transmembrane helix</keyword>
<comment type="similarity">
    <text evidence="1">Belongs to the UPF0213 family.</text>
</comment>
<evidence type="ECO:0000256" key="2">
    <source>
        <dbReference type="SAM" id="Phobius"/>
    </source>
</evidence>
<dbReference type="EMBL" id="MFQR01000062">
    <property type="protein sequence ID" value="OGH83794.1"/>
    <property type="molecule type" value="Genomic_DNA"/>
</dbReference>
<dbReference type="Gene3D" id="3.40.1440.10">
    <property type="entry name" value="GIY-YIG endonuclease"/>
    <property type="match status" value="1"/>
</dbReference>
<gene>
    <name evidence="4" type="ORF">A2261_04060</name>
</gene>
<dbReference type="PANTHER" id="PTHR34477">
    <property type="entry name" value="UPF0213 PROTEIN YHBQ"/>
    <property type="match status" value="1"/>
</dbReference>
<feature type="domain" description="GIY-YIG" evidence="3">
    <location>
        <begin position="5"/>
        <end position="80"/>
    </location>
</feature>
<comment type="caution">
    <text evidence="4">The sequence shown here is derived from an EMBL/GenBank/DDBJ whole genome shotgun (WGS) entry which is preliminary data.</text>
</comment>
<dbReference type="Pfam" id="PF01541">
    <property type="entry name" value="GIY-YIG"/>
    <property type="match status" value="1"/>
</dbReference>
<dbReference type="CDD" id="cd10448">
    <property type="entry name" value="GIY-YIG_unchar_3"/>
    <property type="match status" value="1"/>
</dbReference>
<dbReference type="PANTHER" id="PTHR34477:SF5">
    <property type="entry name" value="BSL5627 PROTEIN"/>
    <property type="match status" value="1"/>
</dbReference>
<feature type="transmembrane region" description="Helical" evidence="2">
    <location>
        <begin position="6"/>
        <end position="28"/>
    </location>
</feature>
<protein>
    <recommendedName>
        <fullName evidence="3">GIY-YIG domain-containing protein</fullName>
    </recommendedName>
</protein>
<keyword evidence="2" id="KW-0472">Membrane</keyword>
<evidence type="ECO:0000256" key="1">
    <source>
        <dbReference type="ARBA" id="ARBA00007435"/>
    </source>
</evidence>
<dbReference type="PROSITE" id="PS50164">
    <property type="entry name" value="GIY_YIG"/>
    <property type="match status" value="1"/>
</dbReference>
<sequence>MSRNYNYYVYIMASVSGVLYVGVTNNLIRRVEEHKNETVDGFSKKYKTHKLVYYEWFTDVNCAILREKEIKKWRREKKIYLVEKENDRWGDLNGNLIGK</sequence>
<dbReference type="SUPFAM" id="SSF82771">
    <property type="entry name" value="GIY-YIG endonuclease"/>
    <property type="match status" value="1"/>
</dbReference>
<name>A0A1F6NJE5_9BACT</name>
<dbReference type="InterPro" id="IPR035901">
    <property type="entry name" value="GIY-YIG_endonuc_sf"/>
</dbReference>
<proteinExistence type="inferred from homology"/>
<dbReference type="InterPro" id="IPR000305">
    <property type="entry name" value="GIY-YIG_endonuc"/>
</dbReference>
<organism evidence="4 5">
    <name type="scientific">Candidatus Magasanikbacteria bacterium RIFOXYA2_FULL_44_8</name>
    <dbReference type="NCBI Taxonomy" id="1798696"/>
    <lineage>
        <taxon>Bacteria</taxon>
        <taxon>Candidatus Magasanikiibacteriota</taxon>
    </lineage>
</organism>
<dbReference type="InterPro" id="IPR050190">
    <property type="entry name" value="UPF0213_domain"/>
</dbReference>